<dbReference type="EMBL" id="LWSA01000028">
    <property type="protein sequence ID" value="OCX76239.1"/>
    <property type="molecule type" value="Genomic_DNA"/>
</dbReference>
<dbReference type="Gene3D" id="3.40.50.150">
    <property type="entry name" value="Vaccinia Virus protein VP39"/>
    <property type="match status" value="1"/>
</dbReference>
<dbReference type="InterPro" id="IPR029063">
    <property type="entry name" value="SAM-dependent_MTases_sf"/>
</dbReference>
<feature type="domain" description="DUF4942" evidence="1">
    <location>
        <begin position="275"/>
        <end position="474"/>
    </location>
</feature>
<dbReference type="Proteomes" id="UP000094893">
    <property type="component" value="Unassembled WGS sequence"/>
</dbReference>
<organism evidence="2 3">
    <name type="scientific">Acidithiobacillus thiooxidans</name>
    <name type="common">Thiobacillus thiooxidans</name>
    <dbReference type="NCBI Taxonomy" id="930"/>
    <lineage>
        <taxon>Bacteria</taxon>
        <taxon>Pseudomonadati</taxon>
        <taxon>Pseudomonadota</taxon>
        <taxon>Acidithiobacillia</taxon>
        <taxon>Acidithiobacillales</taxon>
        <taxon>Acidithiobacillaceae</taxon>
        <taxon>Acidithiobacillus</taxon>
    </lineage>
</organism>
<evidence type="ECO:0000313" key="2">
    <source>
        <dbReference type="EMBL" id="OCX76239.1"/>
    </source>
</evidence>
<dbReference type="Pfam" id="PF13708">
    <property type="entry name" value="DUF4942"/>
    <property type="match status" value="1"/>
</dbReference>
<evidence type="ECO:0000259" key="1">
    <source>
        <dbReference type="Pfam" id="PF13708"/>
    </source>
</evidence>
<evidence type="ECO:0000313" key="3">
    <source>
        <dbReference type="Proteomes" id="UP000094893"/>
    </source>
</evidence>
<accession>A0A1C2IPG2</accession>
<reference evidence="2 3" key="1">
    <citation type="journal article" date="2016" name="Int. J. Mol. Sci.">
        <title>Comparative genomics of the extreme acidophile Acidithiobacillus thiooxidans reveals intraspecific divergence and niche adaptation.</title>
        <authorList>
            <person name="Zhang X."/>
            <person name="Feng X."/>
            <person name="Tao J."/>
            <person name="Ma L."/>
            <person name="Xiao Y."/>
            <person name="Liang Y."/>
            <person name="Liu X."/>
            <person name="Yin H."/>
        </authorList>
    </citation>
    <scope>NUCLEOTIDE SEQUENCE [LARGE SCALE GENOMIC DNA]</scope>
    <source>
        <strain evidence="2 3">A02</strain>
    </source>
</reference>
<dbReference type="RefSeq" id="WP_024893277.1">
    <property type="nucleotide sequence ID" value="NZ_LWRZ01000067.1"/>
</dbReference>
<dbReference type="SUPFAM" id="SSF53335">
    <property type="entry name" value="S-adenosyl-L-methionine-dependent methyltransferases"/>
    <property type="match status" value="1"/>
</dbReference>
<name>A0A1C2IPG2_ACITH</name>
<sequence>MDTQDLQFYPTPKELARHAARLFKNPISNLLEPSAGNGDLLDGLPNLKHSTSKVDLIEMDVSRHEVLRAKGNVVGTDFMDTRDLSMYSHIFMNPPFRVGVKHVLHAWKHLFAGEIVAILNASGIRDPRTADECRLSALIDAHGSVEYLQEAFMSPETMRKTTVEIALVYLAKEQEKSFWVEGIVENLEQDQTEFKAGADIPGQSLSLGVSQVSALVRAFNTTWEARKQSLISLEKARHFNSFFRQQIDEIVGRDESNHEEHVIKSLYENLAESYQELKKWAWTSVLNTSDFQKHLTRKVVNEVLNDFEKVSALAFTEANIYGFMQGFAMKQGDLNKQMVMDLFDNITSRQSDNYVLYRAWKSNEQHRIGMAIRRRRFIIGGFSLDGWRSNLSFLELNRLREIDKVFALVDGKREPAEPLVTLFEQQFKALKNGERLSCSYFDVRYYPGIGTVHLFPKNQKLIDRINLLVGKERQWMPEDMDLQDVDVSKAYKAAEKITTLVLKKMRCGYSQHYDDNDKTLTLLEDAAEKSGESSGFFMDTALLNMDKAS</sequence>
<proteinExistence type="predicted"/>
<dbReference type="AlphaFoldDB" id="A0A1C2IPG2"/>
<gene>
    <name evidence="2" type="ORF">A6P07_02790</name>
</gene>
<protein>
    <recommendedName>
        <fullName evidence="1">DUF4942 domain-containing protein</fullName>
    </recommendedName>
</protein>
<comment type="caution">
    <text evidence="2">The sequence shown here is derived from an EMBL/GenBank/DDBJ whole genome shotgun (WGS) entry which is preliminary data.</text>
</comment>
<dbReference type="InterPro" id="IPR031339">
    <property type="entry name" value="DUF4942"/>
</dbReference>